<feature type="transmembrane region" description="Helical" evidence="9">
    <location>
        <begin position="259"/>
        <end position="280"/>
    </location>
</feature>
<evidence type="ECO:0000313" key="11">
    <source>
        <dbReference type="EMBL" id="MCI4683996.1"/>
    </source>
</evidence>
<keyword evidence="7 9" id="KW-0472">Membrane</keyword>
<keyword evidence="3" id="KW-0813">Transport</keyword>
<feature type="compositionally biased region" description="Pro residues" evidence="8">
    <location>
        <begin position="8"/>
        <end position="17"/>
    </location>
</feature>
<dbReference type="InterPro" id="IPR051449">
    <property type="entry name" value="ABC-2_transporter_component"/>
</dbReference>
<evidence type="ECO:0000256" key="2">
    <source>
        <dbReference type="ARBA" id="ARBA00007783"/>
    </source>
</evidence>
<comment type="caution">
    <text evidence="11">The sequence shown here is derived from an EMBL/GenBank/DDBJ whole genome shotgun (WGS) entry which is preliminary data.</text>
</comment>
<protein>
    <submittedName>
        <fullName evidence="11">ABC transporter permease</fullName>
    </submittedName>
</protein>
<feature type="region of interest" description="Disordered" evidence="8">
    <location>
        <begin position="1"/>
        <end position="21"/>
    </location>
</feature>
<comment type="subcellular location">
    <subcellularLocation>
        <location evidence="1">Cell membrane</location>
        <topology evidence="1">Multi-pass membrane protein</topology>
    </subcellularLocation>
</comment>
<dbReference type="RefSeq" id="WP_243067911.1">
    <property type="nucleotide sequence ID" value="NZ_JAIVFP010000001.1"/>
</dbReference>
<evidence type="ECO:0000259" key="10">
    <source>
        <dbReference type="PROSITE" id="PS51012"/>
    </source>
</evidence>
<comment type="similarity">
    <text evidence="2">Belongs to the ABC-2 integral membrane protein family.</text>
</comment>
<feature type="transmembrane region" description="Helical" evidence="9">
    <location>
        <begin position="211"/>
        <end position="232"/>
    </location>
</feature>
<evidence type="ECO:0000256" key="6">
    <source>
        <dbReference type="ARBA" id="ARBA00022989"/>
    </source>
</evidence>
<reference evidence="11" key="1">
    <citation type="journal article" date="2022" name="ISME J.">
        <title>Identification of active gaseous-alkane degraders at natural gas seeps.</title>
        <authorList>
            <person name="Farhan Ul Haque M."/>
            <person name="Hernandez M."/>
            <person name="Crombie A.T."/>
            <person name="Murrell J.C."/>
        </authorList>
    </citation>
    <scope>NUCLEOTIDE SEQUENCE</scope>
    <source>
        <strain evidence="11">PC2</strain>
    </source>
</reference>
<dbReference type="PROSITE" id="PS51012">
    <property type="entry name" value="ABC_TM2"/>
    <property type="match status" value="1"/>
</dbReference>
<evidence type="ECO:0000313" key="12">
    <source>
        <dbReference type="Proteomes" id="UP001139104"/>
    </source>
</evidence>
<evidence type="ECO:0000256" key="7">
    <source>
        <dbReference type="ARBA" id="ARBA00023136"/>
    </source>
</evidence>
<dbReference type="InterPro" id="IPR013525">
    <property type="entry name" value="ABC2_TM"/>
</dbReference>
<feature type="transmembrane region" description="Helical" evidence="9">
    <location>
        <begin position="377"/>
        <end position="399"/>
    </location>
</feature>
<sequence>MNADVSPTRPPSGPPTPRKGEESSRIARFFVSLERLYAVFVKELIQLRRDRLTFATMIAIPVMQLVLFGFAINSDPKHLPTAVLDNDHSAFSRLFITALKATDYFAMDYSLSSPEQIDPLILSGKINFAVEIPQNFARDLARGENPAILVIADAADPTAVNGASMALTGMAAQVFTRELQGPLQRLASKPAPYEVRLQKRYNPAGETRLNIVPGLVGTILTLTMLIFTALSVTREVERGTMESLLAMPINPVEIMLGKIMPYAAVGFFQMALIAGAARFIFNVPVVGNLGTFVVLTMLFIVANLSVGYTFSTIAKNQLQAMQMSFFFFLPSILLSGFMFPFRGMPDWAQDIGSILPLTHYLRIVRGVMLKGAGFSDLAVDTAALGAFTLAAMTVAVLRFRQTLD</sequence>
<feature type="transmembrane region" description="Helical" evidence="9">
    <location>
        <begin position="323"/>
        <end position="341"/>
    </location>
</feature>
<evidence type="ECO:0000256" key="8">
    <source>
        <dbReference type="SAM" id="MobiDB-lite"/>
    </source>
</evidence>
<accession>A0ABS9Z8S5</accession>
<keyword evidence="6 9" id="KW-1133">Transmembrane helix</keyword>
<dbReference type="PANTHER" id="PTHR30294:SF29">
    <property type="entry name" value="MULTIDRUG ABC TRANSPORTER PERMEASE YBHS-RELATED"/>
    <property type="match status" value="1"/>
</dbReference>
<feature type="domain" description="ABC transmembrane type-2" evidence="10">
    <location>
        <begin position="173"/>
        <end position="402"/>
    </location>
</feature>
<dbReference type="EMBL" id="JAIVFP010000001">
    <property type="protein sequence ID" value="MCI4683996.1"/>
    <property type="molecule type" value="Genomic_DNA"/>
</dbReference>
<evidence type="ECO:0000256" key="3">
    <source>
        <dbReference type="ARBA" id="ARBA00022448"/>
    </source>
</evidence>
<evidence type="ECO:0000256" key="5">
    <source>
        <dbReference type="ARBA" id="ARBA00022692"/>
    </source>
</evidence>
<evidence type="ECO:0000256" key="9">
    <source>
        <dbReference type="SAM" id="Phobius"/>
    </source>
</evidence>
<proteinExistence type="inferred from homology"/>
<dbReference type="Proteomes" id="UP001139104">
    <property type="component" value="Unassembled WGS sequence"/>
</dbReference>
<dbReference type="Pfam" id="PF12698">
    <property type="entry name" value="ABC2_membrane_3"/>
    <property type="match status" value="1"/>
</dbReference>
<evidence type="ECO:0000256" key="1">
    <source>
        <dbReference type="ARBA" id="ARBA00004651"/>
    </source>
</evidence>
<organism evidence="11 12">
    <name type="scientific">Candidatus Rhodoblastus alkanivorans</name>
    <dbReference type="NCBI Taxonomy" id="2954117"/>
    <lineage>
        <taxon>Bacteria</taxon>
        <taxon>Pseudomonadati</taxon>
        <taxon>Pseudomonadota</taxon>
        <taxon>Alphaproteobacteria</taxon>
        <taxon>Hyphomicrobiales</taxon>
        <taxon>Rhodoblastaceae</taxon>
        <taxon>Rhodoblastus</taxon>
    </lineage>
</organism>
<name>A0ABS9Z8S5_9HYPH</name>
<feature type="transmembrane region" description="Helical" evidence="9">
    <location>
        <begin position="292"/>
        <end position="311"/>
    </location>
</feature>
<feature type="transmembrane region" description="Helical" evidence="9">
    <location>
        <begin position="52"/>
        <end position="72"/>
    </location>
</feature>
<evidence type="ECO:0000256" key="4">
    <source>
        <dbReference type="ARBA" id="ARBA00022475"/>
    </source>
</evidence>
<dbReference type="Gene3D" id="3.40.1710.10">
    <property type="entry name" value="abc type-2 transporter like domain"/>
    <property type="match status" value="1"/>
</dbReference>
<keyword evidence="4" id="KW-1003">Cell membrane</keyword>
<keyword evidence="5 9" id="KW-0812">Transmembrane</keyword>
<keyword evidence="12" id="KW-1185">Reference proteome</keyword>
<gene>
    <name evidence="11" type="ORF">K2U94_14720</name>
</gene>
<dbReference type="InterPro" id="IPR047817">
    <property type="entry name" value="ABC2_TM_bact-type"/>
</dbReference>
<dbReference type="PANTHER" id="PTHR30294">
    <property type="entry name" value="MEMBRANE COMPONENT OF ABC TRANSPORTER YHHJ-RELATED"/>
    <property type="match status" value="1"/>
</dbReference>